<evidence type="ECO:0000313" key="2">
    <source>
        <dbReference type="Proteomes" id="UP000326852"/>
    </source>
</evidence>
<protein>
    <submittedName>
        <fullName evidence="1">DNA alkylation repair protein</fullName>
    </submittedName>
</protein>
<sequence length="364" mass="39929">MGAMDDLIGIGEVRVLQHVLTAAAPACEWDELLAAGEKLEPLSLRGRTDVVANALVETLVSYPTAASAFRAGMAEPAFSGWMLWPVTEAAVTLALRSGRDADFDDALALLAELTPRLTSEFAIRRLLRERPDRALEIIQSWTVHPDQHVRRLASEGTRPYLPWAVRVPQLMVRPEATLPILEAMHNDPEDYVRRSVANHTNDLARHAPELVLEAAARWQQTGTPGSTWVVRHALRTLIKKGNPGALELMGFAPASVSVTELQAEAEVLALPADLVFGFLLANTGDVSARLAVDYAVHYVKASGATTEKVFKLATVELAPGESRSLSGRHAFRQMTTRRHYTGLHALELQVNGVRHGRLEFELKI</sequence>
<comment type="caution">
    <text evidence="1">The sequence shown here is derived from an EMBL/GenBank/DDBJ whole genome shotgun (WGS) entry which is preliminary data.</text>
</comment>
<dbReference type="InterPro" id="IPR016024">
    <property type="entry name" value="ARM-type_fold"/>
</dbReference>
<reference evidence="1 2" key="1">
    <citation type="submission" date="2019-08" db="EMBL/GenBank/DDBJ databases">
        <title>Arthrobacter sp. nov., isolated from plateau pika and Tibetan wild ass.</title>
        <authorList>
            <person name="Ge Y."/>
        </authorList>
    </citation>
    <scope>NUCLEOTIDE SEQUENCE [LARGE SCALE GENOMIC DNA]</scope>
    <source>
        <strain evidence="1 2">785</strain>
    </source>
</reference>
<dbReference type="AlphaFoldDB" id="A0A5N6MH69"/>
<dbReference type="SUPFAM" id="SSF48371">
    <property type="entry name" value="ARM repeat"/>
    <property type="match status" value="1"/>
</dbReference>
<dbReference type="EMBL" id="VTFX01000004">
    <property type="protein sequence ID" value="KAD3633095.1"/>
    <property type="molecule type" value="Genomic_DNA"/>
</dbReference>
<name>A0A5N6MH69_9MICC</name>
<organism evidence="1 2">
    <name type="scientific">Arthrobacter yangruifuii</name>
    <dbReference type="NCBI Taxonomy" id="2606616"/>
    <lineage>
        <taxon>Bacteria</taxon>
        <taxon>Bacillati</taxon>
        <taxon>Actinomycetota</taxon>
        <taxon>Actinomycetes</taxon>
        <taxon>Micrococcales</taxon>
        <taxon>Micrococcaceae</taxon>
        <taxon>Arthrobacter</taxon>
    </lineage>
</organism>
<dbReference type="Proteomes" id="UP000326852">
    <property type="component" value="Unassembled WGS sequence"/>
</dbReference>
<accession>A0A5N6MH69</accession>
<keyword evidence="2" id="KW-1185">Reference proteome</keyword>
<evidence type="ECO:0000313" key="1">
    <source>
        <dbReference type="EMBL" id="KAD3633095.1"/>
    </source>
</evidence>
<dbReference type="Gene3D" id="1.25.40.290">
    <property type="entry name" value="ARM repeat domains"/>
    <property type="match status" value="1"/>
</dbReference>
<proteinExistence type="predicted"/>
<gene>
    <name evidence="1" type="ORF">GD627_09660</name>
</gene>